<keyword evidence="6" id="KW-0966">Cell projection</keyword>
<gene>
    <name evidence="6" type="ORF">Pla100_44050</name>
</gene>
<evidence type="ECO:0000256" key="3">
    <source>
        <dbReference type="SAM" id="MobiDB-lite"/>
    </source>
</evidence>
<feature type="region of interest" description="Disordered" evidence="3">
    <location>
        <begin position="213"/>
        <end position="235"/>
    </location>
</feature>
<comment type="subcellular location">
    <subcellularLocation>
        <location evidence="1">Membrane</location>
    </subcellularLocation>
</comment>
<evidence type="ECO:0000313" key="7">
    <source>
        <dbReference type="Proteomes" id="UP000316213"/>
    </source>
</evidence>
<dbReference type="PANTHER" id="PTHR30046">
    <property type="entry name" value="FLAGELLAR M-RING PROTEIN"/>
    <property type="match status" value="1"/>
</dbReference>
<dbReference type="Proteomes" id="UP000316213">
    <property type="component" value="Unassembled WGS sequence"/>
</dbReference>
<feature type="transmembrane region" description="Helical" evidence="4">
    <location>
        <begin position="21"/>
        <end position="39"/>
    </location>
</feature>
<feature type="domain" description="Flagellar M-ring N-terminal" evidence="5">
    <location>
        <begin position="78"/>
        <end position="215"/>
    </location>
</feature>
<keyword evidence="6" id="KW-0969">Cilium</keyword>
<dbReference type="InterPro" id="IPR043427">
    <property type="entry name" value="YscJ/FliF"/>
</dbReference>
<feature type="region of interest" description="Disordered" evidence="3">
    <location>
        <begin position="280"/>
        <end position="334"/>
    </location>
</feature>
<keyword evidence="4" id="KW-1133">Transmembrane helix</keyword>
<keyword evidence="2 4" id="KW-0472">Membrane</keyword>
<dbReference type="OrthoDB" id="268872at2"/>
<keyword evidence="7" id="KW-1185">Reference proteome</keyword>
<accession>A0A5C6A1K8</accession>
<dbReference type="GO" id="GO:0016020">
    <property type="term" value="C:membrane"/>
    <property type="evidence" value="ECO:0007669"/>
    <property type="project" value="UniProtKB-SubCell"/>
</dbReference>
<evidence type="ECO:0000259" key="5">
    <source>
        <dbReference type="Pfam" id="PF01514"/>
    </source>
</evidence>
<name>A0A5C6A1K8_9BACT</name>
<sequence length="544" mass="59268">MLQTAIEQFRNVFSSMPIPSRVIAGLLLVVIVLALGFLVRGGTSTQYEYLLGGKLLDEKDIDAAELAFGSAGLTGWERESRRIKIPIDQRSAYLAALEQSSALPMSLRTHVQSALDSTSPFDSSEQRIARVMHAKEQDLSDNITKFPDIRTATVHYDEGERMGLSRSRPQSASVIVQPEGLQPLSQARVQMIKEMIRASFAGMRVDDVQVTDTNSVTMPGSGEDEDPLSKKQREKEAYYEQKIRSQLAGYGQIHVKTFAEIDPTMGVEKASLKYADQPTTLAETSRKMEVESSSPVPGGVPGAQPNTISNRPAKIDATARTSKTKEDERTSSKVAGQEYETTRIAGLPVKRIRVSIGLPRSYYRKVWAEEFLISNPDKTGADAPAMDNDELQKLRDQTKLAIQSAVTPMLPEVSAGEDRFPLVEVWDYPDLPERDVADSGTSQAALTWLADSWQTIAMILLAGMALLVARGAMKSIGGDADPAAFAEGFGLELPAPPAPSEEVEGKTEQMEITGGSLKQELVGLVENNPEVAANVLRSWIGEAA</sequence>
<dbReference type="EMBL" id="SJPM01000010">
    <property type="protein sequence ID" value="TWT93088.1"/>
    <property type="molecule type" value="Genomic_DNA"/>
</dbReference>
<proteinExistence type="predicted"/>
<evidence type="ECO:0000256" key="1">
    <source>
        <dbReference type="ARBA" id="ARBA00004370"/>
    </source>
</evidence>
<dbReference type="InterPro" id="IPR045851">
    <property type="entry name" value="AMP-bd_C_sf"/>
</dbReference>
<protein>
    <submittedName>
        <fullName evidence="6">Flagellar MS-ring protein</fullName>
    </submittedName>
</protein>
<reference evidence="6 7" key="1">
    <citation type="submission" date="2019-02" db="EMBL/GenBank/DDBJ databases">
        <title>Deep-cultivation of Planctomycetes and their phenomic and genomic characterization uncovers novel biology.</title>
        <authorList>
            <person name="Wiegand S."/>
            <person name="Jogler M."/>
            <person name="Boedeker C."/>
            <person name="Pinto D."/>
            <person name="Vollmers J."/>
            <person name="Rivas-Marin E."/>
            <person name="Kohn T."/>
            <person name="Peeters S.H."/>
            <person name="Heuer A."/>
            <person name="Rast P."/>
            <person name="Oberbeckmann S."/>
            <person name="Bunk B."/>
            <person name="Jeske O."/>
            <person name="Meyerdierks A."/>
            <person name="Storesund J.E."/>
            <person name="Kallscheuer N."/>
            <person name="Luecker S."/>
            <person name="Lage O.M."/>
            <person name="Pohl T."/>
            <person name="Merkel B.J."/>
            <person name="Hornburger P."/>
            <person name="Mueller R.-W."/>
            <person name="Bruemmer F."/>
            <person name="Labrenz M."/>
            <person name="Spormann A.M."/>
            <person name="Op Den Camp H."/>
            <person name="Overmann J."/>
            <person name="Amann R."/>
            <person name="Jetten M.S.M."/>
            <person name="Mascher T."/>
            <person name="Medema M.H."/>
            <person name="Devos D.P."/>
            <person name="Kaster A.-K."/>
            <person name="Ovreas L."/>
            <person name="Rohde M."/>
            <person name="Galperin M.Y."/>
            <person name="Jogler C."/>
        </authorList>
    </citation>
    <scope>NUCLEOTIDE SEQUENCE [LARGE SCALE GENOMIC DNA]</scope>
    <source>
        <strain evidence="6 7">Pla100</strain>
    </source>
</reference>
<keyword evidence="6" id="KW-0282">Flagellum</keyword>
<dbReference type="Pfam" id="PF01514">
    <property type="entry name" value="YscJ_FliF"/>
    <property type="match status" value="1"/>
</dbReference>
<keyword evidence="4" id="KW-0812">Transmembrane</keyword>
<evidence type="ECO:0000313" key="6">
    <source>
        <dbReference type="EMBL" id="TWT93088.1"/>
    </source>
</evidence>
<evidence type="ECO:0000256" key="4">
    <source>
        <dbReference type="SAM" id="Phobius"/>
    </source>
</evidence>
<organism evidence="6 7">
    <name type="scientific">Neorhodopirellula pilleata</name>
    <dbReference type="NCBI Taxonomy" id="2714738"/>
    <lineage>
        <taxon>Bacteria</taxon>
        <taxon>Pseudomonadati</taxon>
        <taxon>Planctomycetota</taxon>
        <taxon>Planctomycetia</taxon>
        <taxon>Pirellulales</taxon>
        <taxon>Pirellulaceae</taxon>
        <taxon>Neorhodopirellula</taxon>
    </lineage>
</organism>
<comment type="caution">
    <text evidence="6">The sequence shown here is derived from an EMBL/GenBank/DDBJ whole genome shotgun (WGS) entry which is preliminary data.</text>
</comment>
<dbReference type="InterPro" id="IPR006182">
    <property type="entry name" value="FliF_N_dom"/>
</dbReference>
<dbReference type="AlphaFoldDB" id="A0A5C6A1K8"/>
<dbReference type="PANTHER" id="PTHR30046:SF0">
    <property type="entry name" value="FLAGELLAR M-RING PROTEIN"/>
    <property type="match status" value="1"/>
</dbReference>
<evidence type="ECO:0000256" key="2">
    <source>
        <dbReference type="ARBA" id="ARBA00023136"/>
    </source>
</evidence>
<dbReference type="Gene3D" id="3.30.300.30">
    <property type="match status" value="1"/>
</dbReference>